<dbReference type="Proteomes" id="UP000663852">
    <property type="component" value="Unassembled WGS sequence"/>
</dbReference>
<accession>A0A815BDT6</accession>
<evidence type="ECO:0000313" key="4">
    <source>
        <dbReference type="Proteomes" id="UP000663828"/>
    </source>
</evidence>
<comment type="caution">
    <text evidence="2">The sequence shown here is derived from an EMBL/GenBank/DDBJ whole genome shotgun (WGS) entry which is preliminary data.</text>
</comment>
<evidence type="ECO:0000313" key="3">
    <source>
        <dbReference type="EMBL" id="CAF1417701.1"/>
    </source>
</evidence>
<evidence type="ECO:0000313" key="2">
    <source>
        <dbReference type="EMBL" id="CAF1270032.1"/>
    </source>
</evidence>
<evidence type="ECO:0000256" key="1">
    <source>
        <dbReference type="SAM" id="MobiDB-lite"/>
    </source>
</evidence>
<proteinExistence type="predicted"/>
<dbReference type="EMBL" id="CAJNOR010002262">
    <property type="protein sequence ID" value="CAF1270032.1"/>
    <property type="molecule type" value="Genomic_DNA"/>
</dbReference>
<keyword evidence="4" id="KW-1185">Reference proteome</keyword>
<feature type="region of interest" description="Disordered" evidence="1">
    <location>
        <begin position="1"/>
        <end position="48"/>
    </location>
</feature>
<reference evidence="2" key="1">
    <citation type="submission" date="2021-02" db="EMBL/GenBank/DDBJ databases">
        <authorList>
            <person name="Nowell W R."/>
        </authorList>
    </citation>
    <scope>NUCLEOTIDE SEQUENCE</scope>
</reference>
<feature type="compositionally biased region" description="Acidic residues" evidence="1">
    <location>
        <begin position="1"/>
        <end position="10"/>
    </location>
</feature>
<dbReference type="Proteomes" id="UP000663828">
    <property type="component" value="Unassembled WGS sequence"/>
</dbReference>
<protein>
    <submittedName>
        <fullName evidence="2">Uncharacterized protein</fullName>
    </submittedName>
</protein>
<feature type="compositionally biased region" description="Basic and acidic residues" evidence="1">
    <location>
        <begin position="11"/>
        <end position="37"/>
    </location>
</feature>
<name>A0A815BDT6_ADIRI</name>
<gene>
    <name evidence="3" type="ORF">EDS130_LOCUS37219</name>
    <name evidence="2" type="ORF">XAT740_LOCUS27245</name>
</gene>
<organism evidence="2 4">
    <name type="scientific">Adineta ricciae</name>
    <name type="common">Rotifer</name>
    <dbReference type="NCBI Taxonomy" id="249248"/>
    <lineage>
        <taxon>Eukaryota</taxon>
        <taxon>Metazoa</taxon>
        <taxon>Spiralia</taxon>
        <taxon>Gnathifera</taxon>
        <taxon>Rotifera</taxon>
        <taxon>Eurotatoria</taxon>
        <taxon>Bdelloidea</taxon>
        <taxon>Adinetida</taxon>
        <taxon>Adinetidae</taxon>
        <taxon>Adineta</taxon>
    </lineage>
</organism>
<sequence>MMPTLDEDFEKDGYLKEHGTSEDLNKVRNDQGTERKVPQSFTEASTSGDDKRKTLMIFRFPKRTEQAVNLGKIFDKSIIFRQTNRHELKF</sequence>
<dbReference type="EMBL" id="CAJNOJ010000362">
    <property type="protein sequence ID" value="CAF1417701.1"/>
    <property type="molecule type" value="Genomic_DNA"/>
</dbReference>
<dbReference type="AlphaFoldDB" id="A0A815BDT6"/>